<feature type="domain" description="HTH bat-type" evidence="3">
    <location>
        <begin position="152"/>
        <end position="203"/>
    </location>
</feature>
<dbReference type="InterPro" id="IPR007050">
    <property type="entry name" value="HTH_bacterioopsin"/>
</dbReference>
<protein>
    <submittedName>
        <fullName evidence="5">Helix-turn-helix domain-containing protein</fullName>
    </submittedName>
</protein>
<gene>
    <name evidence="5" type="ORF">ACFQE6_17755</name>
</gene>
<organism evidence="5 6">
    <name type="scientific">Natrinema soli</name>
    <dbReference type="NCBI Taxonomy" id="1930624"/>
    <lineage>
        <taxon>Archaea</taxon>
        <taxon>Methanobacteriati</taxon>
        <taxon>Methanobacteriota</taxon>
        <taxon>Stenosarchaea group</taxon>
        <taxon>Halobacteria</taxon>
        <taxon>Halobacteriales</taxon>
        <taxon>Natrialbaceae</taxon>
        <taxon>Natrinema</taxon>
    </lineage>
</organism>
<dbReference type="RefSeq" id="WP_273739711.1">
    <property type="nucleotide sequence ID" value="NZ_JAQIVI010000296.1"/>
</dbReference>
<evidence type="ECO:0000256" key="1">
    <source>
        <dbReference type="ARBA" id="ARBA00023015"/>
    </source>
</evidence>
<comment type="caution">
    <text evidence="5">The sequence shown here is derived from an EMBL/GenBank/DDBJ whole genome shotgun (WGS) entry which is preliminary data.</text>
</comment>
<feature type="domain" description="Bacterioopsin transcriptional activator GAF and HTH associated" evidence="4">
    <location>
        <begin position="6"/>
        <end position="138"/>
    </location>
</feature>
<dbReference type="Pfam" id="PF04967">
    <property type="entry name" value="HTH_10"/>
    <property type="match status" value="1"/>
</dbReference>
<keyword evidence="2" id="KW-0804">Transcription</keyword>
<keyword evidence="6" id="KW-1185">Reference proteome</keyword>
<sequence length="218" mass="24422">MATIAEFRVPTSDTALGATFEEVPSLVCEMEPVVATDNLGVWFSGSGLSKIYPALSEDRTVMTYSIIRSNENRWLCSIEFSDEISELFSLVLDEGGTLLTATATNGEWTSRLRFPAHENVSRAYERLAERDIQVEVTRLQPLSTVPAESIGLTPEQYEALTTAIQYGYFEIPREISQEELADKLDISHQALSERFRRAYRTLVASSIDINKEKLANIC</sequence>
<dbReference type="InterPro" id="IPR031803">
    <property type="entry name" value="BAT_GAF/HTH-assoc"/>
</dbReference>
<dbReference type="PANTHER" id="PTHR34236">
    <property type="entry name" value="DIMETHYL SULFOXIDE REDUCTASE TRANSCRIPTIONAL ACTIVATOR"/>
    <property type="match status" value="1"/>
</dbReference>
<dbReference type="PANTHER" id="PTHR34236:SF1">
    <property type="entry name" value="DIMETHYL SULFOXIDE REDUCTASE TRANSCRIPTIONAL ACTIVATOR"/>
    <property type="match status" value="1"/>
</dbReference>
<evidence type="ECO:0000313" key="5">
    <source>
        <dbReference type="EMBL" id="MFC6766766.1"/>
    </source>
</evidence>
<dbReference type="Pfam" id="PF15915">
    <property type="entry name" value="BAT"/>
    <property type="match status" value="1"/>
</dbReference>
<evidence type="ECO:0000259" key="4">
    <source>
        <dbReference type="Pfam" id="PF15915"/>
    </source>
</evidence>
<evidence type="ECO:0000256" key="2">
    <source>
        <dbReference type="ARBA" id="ARBA00023163"/>
    </source>
</evidence>
<evidence type="ECO:0000313" key="6">
    <source>
        <dbReference type="Proteomes" id="UP001596383"/>
    </source>
</evidence>
<accession>A0ABD5SU45</accession>
<name>A0ABD5SU45_9EURY</name>
<dbReference type="EMBL" id="JBHSWV010000296">
    <property type="protein sequence ID" value="MFC6766766.1"/>
    <property type="molecule type" value="Genomic_DNA"/>
</dbReference>
<dbReference type="AlphaFoldDB" id="A0ABD5SU45"/>
<dbReference type="Proteomes" id="UP001596383">
    <property type="component" value="Unassembled WGS sequence"/>
</dbReference>
<proteinExistence type="predicted"/>
<keyword evidence="1" id="KW-0805">Transcription regulation</keyword>
<reference evidence="5 6" key="1">
    <citation type="journal article" date="2019" name="Int. J. Syst. Evol. Microbiol.">
        <title>The Global Catalogue of Microorganisms (GCM) 10K type strain sequencing project: providing services to taxonomists for standard genome sequencing and annotation.</title>
        <authorList>
            <consortium name="The Broad Institute Genomics Platform"/>
            <consortium name="The Broad Institute Genome Sequencing Center for Infectious Disease"/>
            <person name="Wu L."/>
            <person name="Ma J."/>
        </authorList>
    </citation>
    <scope>NUCLEOTIDE SEQUENCE [LARGE SCALE GENOMIC DNA]</scope>
    <source>
        <strain evidence="5 6">LMG 29247</strain>
    </source>
</reference>
<evidence type="ECO:0000259" key="3">
    <source>
        <dbReference type="Pfam" id="PF04967"/>
    </source>
</evidence>